<evidence type="ECO:0000259" key="11">
    <source>
        <dbReference type="PROSITE" id="PS50158"/>
    </source>
</evidence>
<keyword evidence="2" id="KW-0479">Metal-binding</keyword>
<gene>
    <name evidence="12" type="ORF">LTLLF_185665</name>
</gene>
<feature type="region of interest" description="Disordered" evidence="10">
    <location>
        <begin position="341"/>
        <end position="478"/>
    </location>
</feature>
<keyword evidence="5" id="KW-0862">Zinc</keyword>
<dbReference type="PROSITE" id="PS50158">
    <property type="entry name" value="ZF_CCHC"/>
    <property type="match status" value="2"/>
</dbReference>
<dbReference type="EMBL" id="JAATJU010025400">
    <property type="protein sequence ID" value="KAH0503818.1"/>
    <property type="molecule type" value="Genomic_DNA"/>
</dbReference>
<feature type="compositionally biased region" description="Polar residues" evidence="10">
    <location>
        <begin position="419"/>
        <end position="430"/>
    </location>
</feature>
<dbReference type="Proteomes" id="UP000710432">
    <property type="component" value="Unassembled WGS sequence"/>
</dbReference>
<dbReference type="InterPro" id="IPR001878">
    <property type="entry name" value="Znf_CCHC"/>
</dbReference>
<dbReference type="GO" id="GO:0003723">
    <property type="term" value="F:RNA binding"/>
    <property type="evidence" value="ECO:0007669"/>
    <property type="project" value="TreeGrafter"/>
</dbReference>
<evidence type="ECO:0000256" key="10">
    <source>
        <dbReference type="SAM" id="MobiDB-lite"/>
    </source>
</evidence>
<dbReference type="GO" id="GO:0071037">
    <property type="term" value="P:nuclear polyadenylation-dependent snRNA catabolic process"/>
    <property type="evidence" value="ECO:0007669"/>
    <property type="project" value="TreeGrafter"/>
</dbReference>
<dbReference type="Pfam" id="PF00098">
    <property type="entry name" value="zf-CCHC"/>
    <property type="match status" value="2"/>
</dbReference>
<dbReference type="PANTHER" id="PTHR46543">
    <property type="entry name" value="ZINC FINGER CCHC DOMAIN-CONTAINING PROTEIN 7"/>
    <property type="match status" value="1"/>
</dbReference>
<evidence type="ECO:0000256" key="2">
    <source>
        <dbReference type="ARBA" id="ARBA00022723"/>
    </source>
</evidence>
<feature type="compositionally biased region" description="Basic and acidic residues" evidence="10">
    <location>
        <begin position="438"/>
        <end position="449"/>
    </location>
</feature>
<feature type="compositionally biased region" description="Basic and acidic residues" evidence="10">
    <location>
        <begin position="355"/>
        <end position="364"/>
    </location>
</feature>
<evidence type="ECO:0000256" key="6">
    <source>
        <dbReference type="ARBA" id="ARBA00023242"/>
    </source>
</evidence>
<dbReference type="InterPro" id="IPR036875">
    <property type="entry name" value="Znf_CCHC_sf"/>
</dbReference>
<feature type="compositionally biased region" description="Basic and acidic residues" evidence="10">
    <location>
        <begin position="389"/>
        <end position="415"/>
    </location>
</feature>
<keyword evidence="3" id="KW-0677">Repeat</keyword>
<dbReference type="GO" id="GO:0031499">
    <property type="term" value="C:TRAMP complex"/>
    <property type="evidence" value="ECO:0007669"/>
    <property type="project" value="TreeGrafter"/>
</dbReference>
<dbReference type="GO" id="GO:0005730">
    <property type="term" value="C:nucleolus"/>
    <property type="evidence" value="ECO:0007669"/>
    <property type="project" value="UniProtKB-SubCell"/>
</dbReference>
<evidence type="ECO:0000256" key="4">
    <source>
        <dbReference type="ARBA" id="ARBA00022771"/>
    </source>
</evidence>
<dbReference type="Gene3D" id="4.10.60.10">
    <property type="entry name" value="Zinc finger, CCHC-type"/>
    <property type="match status" value="1"/>
</dbReference>
<reference evidence="12" key="1">
    <citation type="submission" date="2020-03" db="EMBL/GenBank/DDBJ databases">
        <title>Studies in the Genomics of Life Span.</title>
        <authorList>
            <person name="Glass D."/>
        </authorList>
    </citation>
    <scope>NUCLEOTIDE SEQUENCE</scope>
    <source>
        <strain evidence="12">LTLLF</strain>
        <tissue evidence="12">Muscle</tissue>
    </source>
</reference>
<accession>A0A8J6G505</accession>
<evidence type="ECO:0000313" key="12">
    <source>
        <dbReference type="EMBL" id="KAH0503818.1"/>
    </source>
</evidence>
<dbReference type="GO" id="GO:0071038">
    <property type="term" value="P:TRAMP-dependent tRNA surveillance pathway"/>
    <property type="evidence" value="ECO:0007669"/>
    <property type="project" value="TreeGrafter"/>
</dbReference>
<evidence type="ECO:0000256" key="1">
    <source>
        <dbReference type="ARBA" id="ARBA00004604"/>
    </source>
</evidence>
<feature type="region of interest" description="Disordered" evidence="10">
    <location>
        <begin position="109"/>
        <end position="142"/>
    </location>
</feature>
<dbReference type="FunFam" id="4.10.60.10:FF:000020">
    <property type="entry name" value="Zinc finger CCHC domain-containing protein 7"/>
    <property type="match status" value="1"/>
</dbReference>
<dbReference type="GO" id="GO:0071039">
    <property type="term" value="P:nuclear polyadenylation-dependent CUT catabolic process"/>
    <property type="evidence" value="ECO:0007669"/>
    <property type="project" value="TreeGrafter"/>
</dbReference>
<dbReference type="SMART" id="SM00343">
    <property type="entry name" value="ZnF_C2HC"/>
    <property type="match status" value="2"/>
</dbReference>
<organism evidence="12 13">
    <name type="scientific">Microtus ochrogaster</name>
    <name type="common">Prairie vole</name>
    <dbReference type="NCBI Taxonomy" id="79684"/>
    <lineage>
        <taxon>Eukaryota</taxon>
        <taxon>Metazoa</taxon>
        <taxon>Chordata</taxon>
        <taxon>Craniata</taxon>
        <taxon>Vertebrata</taxon>
        <taxon>Euteleostomi</taxon>
        <taxon>Mammalia</taxon>
        <taxon>Eutheria</taxon>
        <taxon>Euarchontoglires</taxon>
        <taxon>Glires</taxon>
        <taxon>Rodentia</taxon>
        <taxon>Myomorpha</taxon>
        <taxon>Muroidea</taxon>
        <taxon>Cricetidae</taxon>
        <taxon>Arvicolinae</taxon>
        <taxon>Microtus</taxon>
    </lineage>
</organism>
<dbReference type="AlphaFoldDB" id="A0A8J6G505"/>
<evidence type="ECO:0000256" key="7">
    <source>
        <dbReference type="ARBA" id="ARBA00041190"/>
    </source>
</evidence>
<name>A0A8J6G505_MICOH</name>
<keyword evidence="4 9" id="KW-0863">Zinc-finger</keyword>
<feature type="domain" description="CCHC-type" evidence="11">
    <location>
        <begin position="240"/>
        <end position="254"/>
    </location>
</feature>
<comment type="subcellular location">
    <subcellularLocation>
        <location evidence="1">Nucleus</location>
        <location evidence="1">Nucleolus</location>
    </subcellularLocation>
</comment>
<evidence type="ECO:0000256" key="8">
    <source>
        <dbReference type="ARBA" id="ARBA00043023"/>
    </source>
</evidence>
<keyword evidence="6" id="KW-0539">Nucleus</keyword>
<evidence type="ECO:0000256" key="3">
    <source>
        <dbReference type="ARBA" id="ARBA00022737"/>
    </source>
</evidence>
<dbReference type="SUPFAM" id="SSF57756">
    <property type="entry name" value="Retrovirus zinc finger-like domains"/>
    <property type="match status" value="1"/>
</dbReference>
<dbReference type="GO" id="GO:0008270">
    <property type="term" value="F:zinc ion binding"/>
    <property type="evidence" value="ECO:0007669"/>
    <property type="project" value="UniProtKB-KW"/>
</dbReference>
<evidence type="ECO:0000313" key="13">
    <source>
        <dbReference type="Proteomes" id="UP000710432"/>
    </source>
</evidence>
<feature type="domain" description="CCHC-type" evidence="11">
    <location>
        <begin position="290"/>
        <end position="305"/>
    </location>
</feature>
<proteinExistence type="predicted"/>
<dbReference type="GO" id="GO:0071035">
    <property type="term" value="P:nuclear polyadenylation-dependent rRNA catabolic process"/>
    <property type="evidence" value="ECO:0007669"/>
    <property type="project" value="TreeGrafter"/>
</dbReference>
<protein>
    <recommendedName>
        <fullName evidence="7">Zinc finger CCHC domain-containing protein 7</fullName>
    </recommendedName>
    <alternativeName>
        <fullName evidence="8">TRAMP-like complex RNA-binding factor ZCCHC7</fullName>
    </alternativeName>
</protein>
<feature type="compositionally biased region" description="Polar residues" evidence="10">
    <location>
        <begin position="112"/>
        <end position="126"/>
    </location>
</feature>
<dbReference type="GO" id="GO:0071036">
    <property type="term" value="P:nuclear polyadenylation-dependent snoRNA catabolic process"/>
    <property type="evidence" value="ECO:0007669"/>
    <property type="project" value="TreeGrafter"/>
</dbReference>
<dbReference type="InterPro" id="IPR051644">
    <property type="entry name" value="TRAMP_AT-DNA-binding"/>
</dbReference>
<comment type="caution">
    <text evidence="12">The sequence shown here is derived from an EMBL/GenBank/DDBJ whole genome shotgun (WGS) entry which is preliminary data.</text>
</comment>
<evidence type="ECO:0000256" key="9">
    <source>
        <dbReference type="PROSITE-ProRule" id="PRU00047"/>
    </source>
</evidence>
<feature type="compositionally biased region" description="Basic residues" evidence="10">
    <location>
        <begin position="365"/>
        <end position="388"/>
    </location>
</feature>
<evidence type="ECO:0000256" key="5">
    <source>
        <dbReference type="ARBA" id="ARBA00022833"/>
    </source>
</evidence>
<feature type="compositionally biased region" description="Basic and acidic residues" evidence="10">
    <location>
        <begin position="132"/>
        <end position="142"/>
    </location>
</feature>
<dbReference type="GO" id="GO:0071031">
    <property type="term" value="P:nuclear mRNA surveillance of mRNA 3'-end processing"/>
    <property type="evidence" value="ECO:0007669"/>
    <property type="project" value="TreeGrafter"/>
</dbReference>
<dbReference type="PANTHER" id="PTHR46543:SF1">
    <property type="entry name" value="ZINC FINGER CCHC DOMAIN-CONTAINING PROTEIN 7"/>
    <property type="match status" value="1"/>
</dbReference>
<sequence length="478" mass="55588">MFGGYETIEAYEDDLYRDDSSSELSVDSEVEFQLYSQVHYAQSLHNAYKERGYEEKNCENPEIPGIQPNQKNLIVLSDSEVIQLSDTSEAITLSDEDSIYRCERKNIKVQAQEKSQSPASPHSNTLAKKHKRDNEKPELEERSSVIREVMIIEVSSDEEKESTISENENVESWMLLGCEEDDKDNDILLNLVGCESTGAEGEGDANWFIIDKDIEAKIGNSRSSGRWTNRYYSADKNVICRNCDKRGHLSKNCPLPQACPEIWRQYHLTTKPGPPRRPKTPSGQSALVYCYNCAQEGHYGHECTERRMFSQTFPTSPFIYYYDDKHEIQQRDRRIKRKVKEIQKNGDFPGQFRRPYVEETDKGGHHSVRKSYSSKKSSKWPQKHKKTHKEMTRKREGERHRWTHRHGDVDEDFPRGSKPHSSSSAATQKLSRSHHHRLREEKVLRESKHSKPKRGRCTEEDSSDNLFLIKQRKKKTKL</sequence>